<keyword evidence="2" id="KW-0677">Repeat</keyword>
<name>A0AAW2DKB7_9ROSI</name>
<feature type="compositionally biased region" description="Basic and acidic residues" evidence="3">
    <location>
        <begin position="276"/>
        <end position="285"/>
    </location>
</feature>
<organism evidence="6 7">
    <name type="scientific">Lithocarpus litseifolius</name>
    <dbReference type="NCBI Taxonomy" id="425828"/>
    <lineage>
        <taxon>Eukaryota</taxon>
        <taxon>Viridiplantae</taxon>
        <taxon>Streptophyta</taxon>
        <taxon>Embryophyta</taxon>
        <taxon>Tracheophyta</taxon>
        <taxon>Spermatophyta</taxon>
        <taxon>Magnoliopsida</taxon>
        <taxon>eudicotyledons</taxon>
        <taxon>Gunneridae</taxon>
        <taxon>Pentapetalae</taxon>
        <taxon>rosids</taxon>
        <taxon>fabids</taxon>
        <taxon>Fagales</taxon>
        <taxon>Fagaceae</taxon>
        <taxon>Lithocarpus</taxon>
    </lineage>
</organism>
<evidence type="ECO:0000256" key="4">
    <source>
        <dbReference type="SAM" id="SignalP"/>
    </source>
</evidence>
<keyword evidence="1" id="KW-0433">Leucine-rich repeat</keyword>
<dbReference type="SUPFAM" id="SSF52058">
    <property type="entry name" value="L domain-like"/>
    <property type="match status" value="1"/>
</dbReference>
<evidence type="ECO:0000313" key="6">
    <source>
        <dbReference type="EMBL" id="KAL0010108.1"/>
    </source>
</evidence>
<protein>
    <recommendedName>
        <fullName evidence="5">Leucine-rich repeat-containing N-terminal plant-type domain-containing protein</fullName>
    </recommendedName>
</protein>
<dbReference type="InterPro" id="IPR050994">
    <property type="entry name" value="At_inactive_RLKs"/>
</dbReference>
<feature type="domain" description="Leucine-rich repeat-containing N-terminal plant-type" evidence="5">
    <location>
        <begin position="38"/>
        <end position="81"/>
    </location>
</feature>
<sequence length="344" mass="39981">MKVGASQYFSMEWPLVRSLLWVLVLVARIHELKACIEEERMSLLELKEYLKSNTNYRKPLLPSWVHDLKSECCNWERVACNDTTGYVIKLWLSNINHETHVYADNENWFLNESLLHPFKELRILDLSRNGIRGWQGNKEWNTLPKLNKLMHIDLSWNLLQKDILRFLGALPNLKYLDLSYNEMQGPLSSKELRNLRNLEVLIVRENRLNGSLPFKDMTNFRSLEILDMSGNMFTGILSPYIGTLSSLKAISLSQNKLHGNLHAKGSRTEQWTRPTRKPDRTDPTRKVLGGSENIRVGFRVFFSDFFRVRVGIGIQPGTGRGVLKLLQTDVCEKKKKKKKENKKN</sequence>
<keyword evidence="4" id="KW-0732">Signal</keyword>
<dbReference type="Proteomes" id="UP001459277">
    <property type="component" value="Unassembled WGS sequence"/>
</dbReference>
<dbReference type="Pfam" id="PF00560">
    <property type="entry name" value="LRR_1"/>
    <property type="match status" value="1"/>
</dbReference>
<reference evidence="6 7" key="1">
    <citation type="submission" date="2024-01" db="EMBL/GenBank/DDBJ databases">
        <title>A telomere-to-telomere, gap-free genome of sweet tea (Lithocarpus litseifolius).</title>
        <authorList>
            <person name="Zhou J."/>
        </authorList>
    </citation>
    <scope>NUCLEOTIDE SEQUENCE [LARGE SCALE GENOMIC DNA]</scope>
    <source>
        <strain evidence="6">Zhou-2022a</strain>
        <tissue evidence="6">Leaf</tissue>
    </source>
</reference>
<dbReference type="PANTHER" id="PTHR48010">
    <property type="entry name" value="OS05G0588300 PROTEIN"/>
    <property type="match status" value="1"/>
</dbReference>
<dbReference type="Pfam" id="PF08263">
    <property type="entry name" value="LRRNT_2"/>
    <property type="match status" value="1"/>
</dbReference>
<dbReference type="InterPro" id="IPR032675">
    <property type="entry name" value="LRR_dom_sf"/>
</dbReference>
<evidence type="ECO:0000256" key="3">
    <source>
        <dbReference type="SAM" id="MobiDB-lite"/>
    </source>
</evidence>
<feature type="chain" id="PRO_5043979905" description="Leucine-rich repeat-containing N-terminal plant-type domain-containing protein" evidence="4">
    <location>
        <begin position="35"/>
        <end position="344"/>
    </location>
</feature>
<dbReference type="Gene3D" id="3.80.10.10">
    <property type="entry name" value="Ribonuclease Inhibitor"/>
    <property type="match status" value="2"/>
</dbReference>
<gene>
    <name evidence="6" type="ORF">SO802_005216</name>
</gene>
<dbReference type="InterPro" id="IPR001611">
    <property type="entry name" value="Leu-rich_rpt"/>
</dbReference>
<proteinExistence type="predicted"/>
<comment type="caution">
    <text evidence="6">The sequence shown here is derived from an EMBL/GenBank/DDBJ whole genome shotgun (WGS) entry which is preliminary data.</text>
</comment>
<accession>A0AAW2DKB7</accession>
<feature type="signal peptide" evidence="4">
    <location>
        <begin position="1"/>
        <end position="34"/>
    </location>
</feature>
<feature type="region of interest" description="Disordered" evidence="3">
    <location>
        <begin position="261"/>
        <end position="288"/>
    </location>
</feature>
<keyword evidence="7" id="KW-1185">Reference proteome</keyword>
<evidence type="ECO:0000256" key="2">
    <source>
        <dbReference type="ARBA" id="ARBA00022737"/>
    </source>
</evidence>
<evidence type="ECO:0000259" key="5">
    <source>
        <dbReference type="Pfam" id="PF08263"/>
    </source>
</evidence>
<dbReference type="InterPro" id="IPR013210">
    <property type="entry name" value="LRR_N_plant-typ"/>
</dbReference>
<evidence type="ECO:0000256" key="1">
    <source>
        <dbReference type="ARBA" id="ARBA00022614"/>
    </source>
</evidence>
<dbReference type="Pfam" id="PF13516">
    <property type="entry name" value="LRR_6"/>
    <property type="match status" value="1"/>
</dbReference>
<dbReference type="PANTHER" id="PTHR48010:SF5">
    <property type="entry name" value="PROTEIN TOO MANY MOUTHS"/>
    <property type="match status" value="1"/>
</dbReference>
<dbReference type="EMBL" id="JAZDWU010000002">
    <property type="protein sequence ID" value="KAL0010108.1"/>
    <property type="molecule type" value="Genomic_DNA"/>
</dbReference>
<dbReference type="AlphaFoldDB" id="A0AAW2DKB7"/>
<evidence type="ECO:0000313" key="7">
    <source>
        <dbReference type="Proteomes" id="UP001459277"/>
    </source>
</evidence>